<comment type="subcellular location">
    <subcellularLocation>
        <location evidence="1">Cell membrane</location>
        <topology evidence="1">Multi-pass membrane protein</topology>
    </subcellularLocation>
</comment>
<feature type="transmembrane region" description="Helical" evidence="7">
    <location>
        <begin position="324"/>
        <end position="346"/>
    </location>
</feature>
<evidence type="ECO:0000256" key="2">
    <source>
        <dbReference type="ARBA" id="ARBA00007430"/>
    </source>
</evidence>
<sequence>MSLRTKGITAMKWYSMAAVCITLIQLLQFVVLSRILTPSDYGLIGMITAVVNIFMGFSDMGISNVIIQRQNMSNNNLSSLYILNLMICGIVCAIVWVLAPTIAWFYHEPQLVPLIHWMSFICVIPAIGQQFQILFQKEIKFNSTTLIEILSHVISFTVAIATAYLGFGVYALVWSFLVNVSVKSIGLVIIGRKVWKPTLHFAWVDVKSFISFGIYQTGTSVLYTVNSRIDYLILGSTLGAEKLGYYMFAYQLCIIPMQKLNPMIAQISLPIYAKIQNEIDLLRKGYLQMIGMISFICPPIFFGLMVTAHNFVPLIFGSQWEPSIIIVQILSGVMLMQSVTTSASLLAAKGKVNITFKYMLISMVVQFPGVALGAYLGGTLGVAIAYLFVQFILFLIHYFYIIRRILGSCFRQYIGSMSQGVLYSANMAVCVLLINKFVRFHSEYVQLSIQVGAGVILYVTVFYYFKRDLLRSLFRRGVN</sequence>
<feature type="transmembrane region" description="Helical" evidence="7">
    <location>
        <begin position="171"/>
        <end position="190"/>
    </location>
</feature>
<dbReference type="CDD" id="cd13127">
    <property type="entry name" value="MATE_tuaB_like"/>
    <property type="match status" value="1"/>
</dbReference>
<organism evidence="8 9">
    <name type="scientific">Cohnella endophytica</name>
    <dbReference type="NCBI Taxonomy" id="2419778"/>
    <lineage>
        <taxon>Bacteria</taxon>
        <taxon>Bacillati</taxon>
        <taxon>Bacillota</taxon>
        <taxon>Bacilli</taxon>
        <taxon>Bacillales</taxon>
        <taxon>Paenibacillaceae</taxon>
        <taxon>Cohnella</taxon>
    </lineage>
</organism>
<keyword evidence="6 7" id="KW-0472">Membrane</keyword>
<dbReference type="OrthoDB" id="9770347at2"/>
<feature type="transmembrane region" description="Helical" evidence="7">
    <location>
        <begin position="444"/>
        <end position="465"/>
    </location>
</feature>
<feature type="transmembrane region" description="Helical" evidence="7">
    <location>
        <begin position="146"/>
        <end position="165"/>
    </location>
</feature>
<evidence type="ECO:0000313" key="9">
    <source>
        <dbReference type="Proteomes" id="UP000282076"/>
    </source>
</evidence>
<evidence type="ECO:0000256" key="5">
    <source>
        <dbReference type="ARBA" id="ARBA00022989"/>
    </source>
</evidence>
<evidence type="ECO:0000256" key="1">
    <source>
        <dbReference type="ARBA" id="ARBA00004651"/>
    </source>
</evidence>
<evidence type="ECO:0000256" key="7">
    <source>
        <dbReference type="SAM" id="Phobius"/>
    </source>
</evidence>
<protein>
    <submittedName>
        <fullName evidence="8">Colanic acid exporter</fullName>
    </submittedName>
</protein>
<evidence type="ECO:0000256" key="3">
    <source>
        <dbReference type="ARBA" id="ARBA00022475"/>
    </source>
</evidence>
<evidence type="ECO:0000256" key="4">
    <source>
        <dbReference type="ARBA" id="ARBA00022692"/>
    </source>
</evidence>
<dbReference type="GO" id="GO:0005886">
    <property type="term" value="C:plasma membrane"/>
    <property type="evidence" value="ECO:0007669"/>
    <property type="project" value="UniProtKB-SubCell"/>
</dbReference>
<feature type="transmembrane region" description="Helical" evidence="7">
    <location>
        <begin position="421"/>
        <end position="438"/>
    </location>
</feature>
<accession>A0A494XTP6</accession>
<feature type="transmembrane region" description="Helical" evidence="7">
    <location>
        <begin position="79"/>
        <end position="102"/>
    </location>
</feature>
<reference evidence="8 9" key="1">
    <citation type="submission" date="2018-10" db="EMBL/GenBank/DDBJ databases">
        <title>Cohnella sp. M2MS4P-1, whole genome shotgun sequence.</title>
        <authorList>
            <person name="Tuo L."/>
        </authorList>
    </citation>
    <scope>NUCLEOTIDE SEQUENCE [LARGE SCALE GENOMIC DNA]</scope>
    <source>
        <strain evidence="8 9">M2MS4P-1</strain>
    </source>
</reference>
<evidence type="ECO:0000313" key="8">
    <source>
        <dbReference type="EMBL" id="RKP53192.1"/>
    </source>
</evidence>
<proteinExistence type="inferred from homology"/>
<keyword evidence="5 7" id="KW-1133">Transmembrane helix</keyword>
<dbReference type="PANTHER" id="PTHR30250">
    <property type="entry name" value="PST FAMILY PREDICTED COLANIC ACID TRANSPORTER"/>
    <property type="match status" value="1"/>
</dbReference>
<feature type="transmembrane region" description="Helical" evidence="7">
    <location>
        <begin position="383"/>
        <end position="401"/>
    </location>
</feature>
<feature type="transmembrane region" description="Helical" evidence="7">
    <location>
        <begin position="289"/>
        <end position="312"/>
    </location>
</feature>
<comment type="similarity">
    <text evidence="2">Belongs to the polysaccharide synthase family.</text>
</comment>
<feature type="transmembrane region" description="Helical" evidence="7">
    <location>
        <begin position="43"/>
        <end position="67"/>
    </location>
</feature>
<dbReference type="EMBL" id="RBZM01000006">
    <property type="protein sequence ID" value="RKP53192.1"/>
    <property type="molecule type" value="Genomic_DNA"/>
</dbReference>
<keyword evidence="9" id="KW-1185">Reference proteome</keyword>
<dbReference type="Pfam" id="PF13440">
    <property type="entry name" value="Polysacc_synt_3"/>
    <property type="match status" value="1"/>
</dbReference>
<evidence type="ECO:0000256" key="6">
    <source>
        <dbReference type="ARBA" id="ARBA00023136"/>
    </source>
</evidence>
<dbReference type="InterPro" id="IPR050833">
    <property type="entry name" value="Poly_Biosynth_Transport"/>
</dbReference>
<name>A0A494XTP6_9BACL</name>
<keyword evidence="4 7" id="KW-0812">Transmembrane</keyword>
<comment type="caution">
    <text evidence="8">The sequence shown here is derived from an EMBL/GenBank/DDBJ whole genome shotgun (WGS) entry which is preliminary data.</text>
</comment>
<dbReference type="AlphaFoldDB" id="A0A494XTP6"/>
<feature type="transmembrane region" description="Helical" evidence="7">
    <location>
        <begin position="114"/>
        <end position="134"/>
    </location>
</feature>
<keyword evidence="3" id="KW-1003">Cell membrane</keyword>
<dbReference type="PANTHER" id="PTHR30250:SF10">
    <property type="entry name" value="LIPOPOLYSACCHARIDE BIOSYNTHESIS PROTEIN WZXC"/>
    <property type="match status" value="1"/>
</dbReference>
<dbReference type="NCBIfam" id="NF007773">
    <property type="entry name" value="PRK10459.1"/>
    <property type="match status" value="1"/>
</dbReference>
<dbReference type="RefSeq" id="WP_120977936.1">
    <property type="nucleotide sequence ID" value="NZ_RBZM01000006.1"/>
</dbReference>
<feature type="transmembrane region" description="Helical" evidence="7">
    <location>
        <begin position="358"/>
        <end position="377"/>
    </location>
</feature>
<gene>
    <name evidence="8" type="ORF">D7Z26_15810</name>
</gene>
<dbReference type="Proteomes" id="UP000282076">
    <property type="component" value="Unassembled WGS sequence"/>
</dbReference>